<protein>
    <submittedName>
        <fullName evidence="1">Uncharacterized protein</fullName>
    </submittedName>
</protein>
<dbReference type="Proteomes" id="UP000054321">
    <property type="component" value="Unassembled WGS sequence"/>
</dbReference>
<reference evidence="2" key="2">
    <citation type="submission" date="2015-01" db="EMBL/GenBank/DDBJ databases">
        <title>Evolutionary Origins and Diversification of the Mycorrhizal Mutualists.</title>
        <authorList>
            <consortium name="DOE Joint Genome Institute"/>
            <consortium name="Mycorrhizal Genomics Consortium"/>
            <person name="Kohler A."/>
            <person name="Kuo A."/>
            <person name="Nagy L.G."/>
            <person name="Floudas D."/>
            <person name="Copeland A."/>
            <person name="Barry K.W."/>
            <person name="Cichocki N."/>
            <person name="Veneault-Fourrey C."/>
            <person name="LaButti K."/>
            <person name="Lindquist E.A."/>
            <person name="Lipzen A."/>
            <person name="Lundell T."/>
            <person name="Morin E."/>
            <person name="Murat C."/>
            <person name="Riley R."/>
            <person name="Ohm R."/>
            <person name="Sun H."/>
            <person name="Tunlid A."/>
            <person name="Henrissat B."/>
            <person name="Grigoriev I.V."/>
            <person name="Hibbett D.S."/>
            <person name="Martin F."/>
        </authorList>
    </citation>
    <scope>NUCLEOTIDE SEQUENCE [LARGE SCALE GENOMIC DNA]</scope>
    <source>
        <strain evidence="2">Zn</strain>
    </source>
</reference>
<proteinExistence type="predicted"/>
<organism evidence="1 2">
    <name type="scientific">Oidiodendron maius (strain Zn)</name>
    <dbReference type="NCBI Taxonomy" id="913774"/>
    <lineage>
        <taxon>Eukaryota</taxon>
        <taxon>Fungi</taxon>
        <taxon>Dikarya</taxon>
        <taxon>Ascomycota</taxon>
        <taxon>Pezizomycotina</taxon>
        <taxon>Leotiomycetes</taxon>
        <taxon>Leotiomycetes incertae sedis</taxon>
        <taxon>Myxotrichaceae</taxon>
        <taxon>Oidiodendron</taxon>
    </lineage>
</organism>
<dbReference type="EMBL" id="KN832884">
    <property type="protein sequence ID" value="KIM96442.1"/>
    <property type="molecule type" value="Genomic_DNA"/>
</dbReference>
<evidence type="ECO:0000313" key="1">
    <source>
        <dbReference type="EMBL" id="KIM96442.1"/>
    </source>
</evidence>
<accession>A0A0C3D3D8</accession>
<keyword evidence="2" id="KW-1185">Reference proteome</keyword>
<dbReference type="HOGENOM" id="CLU_2671691_0_0_1"/>
<dbReference type="AlphaFoldDB" id="A0A0C3D3D8"/>
<name>A0A0C3D3D8_OIDMZ</name>
<evidence type="ECO:0000313" key="2">
    <source>
        <dbReference type="Proteomes" id="UP000054321"/>
    </source>
</evidence>
<dbReference type="InParanoid" id="A0A0C3D3D8"/>
<sequence>MDVKDLEEEFGFAGDGTMESRFGSPSTRPTKFSIMQSQITCGILQPLTPKPSDAGALSRYAIKIKQFSNRPAALD</sequence>
<reference evidence="1 2" key="1">
    <citation type="submission" date="2014-04" db="EMBL/GenBank/DDBJ databases">
        <authorList>
            <consortium name="DOE Joint Genome Institute"/>
            <person name="Kuo A."/>
            <person name="Martino E."/>
            <person name="Perotto S."/>
            <person name="Kohler A."/>
            <person name="Nagy L.G."/>
            <person name="Floudas D."/>
            <person name="Copeland A."/>
            <person name="Barry K.W."/>
            <person name="Cichocki N."/>
            <person name="Veneault-Fourrey C."/>
            <person name="LaButti K."/>
            <person name="Lindquist E.A."/>
            <person name="Lipzen A."/>
            <person name="Lundell T."/>
            <person name="Morin E."/>
            <person name="Murat C."/>
            <person name="Sun H."/>
            <person name="Tunlid A."/>
            <person name="Henrissat B."/>
            <person name="Grigoriev I.V."/>
            <person name="Hibbett D.S."/>
            <person name="Martin F."/>
            <person name="Nordberg H.P."/>
            <person name="Cantor M.N."/>
            <person name="Hua S.X."/>
        </authorList>
    </citation>
    <scope>NUCLEOTIDE SEQUENCE [LARGE SCALE GENOMIC DNA]</scope>
    <source>
        <strain evidence="1 2">Zn</strain>
    </source>
</reference>
<gene>
    <name evidence="1" type="ORF">OIDMADRAFT_20804</name>
</gene>